<dbReference type="Gene3D" id="1.20.950.20">
    <property type="entry name" value="Transmembrane di-heme cytochromes, Chain C"/>
    <property type="match status" value="1"/>
</dbReference>
<keyword evidence="9" id="KW-1185">Reference proteome</keyword>
<feature type="domain" description="Cytochrome b561 bacterial/Ni-hydrogenase" evidence="7">
    <location>
        <begin position="21"/>
        <end position="192"/>
    </location>
</feature>
<sequence length="385" mass="44047">MGDRRLIFQTMESGVIKSYIWTFINRFLHYFLILTFALSYLSADIDTLFLVHIVCGVLFGAGVILRVIWGFIGTKHSRFWDFNYRGILEYLTSILGNKKHYIGHNPASSVAIILMLGFGFLVVFSGLLQYGAEQNSGIFAPLFFTYSYFYMGDDLHEFFANCLLFIVAIHFCGSLIDKFWSKGDAIDSMLNGYKRTQKDESVSLNPAQKAIFAFFLLFLFALFLYLLYPKNILLRSSAQDFFTQDSNKTAFGEYKQECGSCHIAYAPFLLPKSAWDSMMSDLENHFGDDASLEEETHARIAAFLEKYASDVVDTKFTQQKESQQIAITKTPYWEIAHRKLNPKIFTTKAIKSKANCQTCHKDAESGIFAKNAVEYFKLKSLRENL</sequence>
<accession>A0A3D8IBC6</accession>
<dbReference type="InterPro" id="IPR011577">
    <property type="entry name" value="Cyt_b561_bac/Ni-Hgenase"/>
</dbReference>
<feature type="transmembrane region" description="Helical" evidence="6">
    <location>
        <begin position="107"/>
        <end position="128"/>
    </location>
</feature>
<evidence type="ECO:0000256" key="4">
    <source>
        <dbReference type="ARBA" id="ARBA00022989"/>
    </source>
</evidence>
<evidence type="ECO:0000256" key="2">
    <source>
        <dbReference type="ARBA" id="ARBA00022475"/>
    </source>
</evidence>
<keyword evidence="2" id="KW-1003">Cell membrane</keyword>
<dbReference type="GO" id="GO:0020037">
    <property type="term" value="F:heme binding"/>
    <property type="evidence" value="ECO:0007669"/>
    <property type="project" value="TreeGrafter"/>
</dbReference>
<dbReference type="GO" id="GO:0009055">
    <property type="term" value="F:electron transfer activity"/>
    <property type="evidence" value="ECO:0007669"/>
    <property type="project" value="InterPro"/>
</dbReference>
<evidence type="ECO:0000313" key="8">
    <source>
        <dbReference type="EMBL" id="RDU62493.1"/>
    </source>
</evidence>
<comment type="subcellular location">
    <subcellularLocation>
        <location evidence="1">Cell membrane</location>
        <topology evidence="1">Multi-pass membrane protein</topology>
    </subcellularLocation>
</comment>
<keyword evidence="4 6" id="KW-1133">Transmembrane helix</keyword>
<dbReference type="Pfam" id="PF01292">
    <property type="entry name" value="Ni_hydr_CYTB"/>
    <property type="match status" value="1"/>
</dbReference>
<evidence type="ECO:0000256" key="1">
    <source>
        <dbReference type="ARBA" id="ARBA00004651"/>
    </source>
</evidence>
<dbReference type="Proteomes" id="UP000256650">
    <property type="component" value="Unassembled WGS sequence"/>
</dbReference>
<dbReference type="EMBL" id="NXLS01000006">
    <property type="protein sequence ID" value="RDU62493.1"/>
    <property type="molecule type" value="Genomic_DNA"/>
</dbReference>
<gene>
    <name evidence="8" type="ORF">CQA43_06220</name>
</gene>
<dbReference type="RefSeq" id="WP_115551758.1">
    <property type="nucleotide sequence ID" value="NZ_CAPHNE010000001.1"/>
</dbReference>
<feature type="transmembrane region" description="Helical" evidence="6">
    <location>
        <begin position="158"/>
        <end position="176"/>
    </location>
</feature>
<evidence type="ECO:0000256" key="6">
    <source>
        <dbReference type="SAM" id="Phobius"/>
    </source>
</evidence>
<dbReference type="SUPFAM" id="SSF81342">
    <property type="entry name" value="Transmembrane di-heme cytochromes"/>
    <property type="match status" value="1"/>
</dbReference>
<dbReference type="Pfam" id="PF09626">
    <property type="entry name" value="DHC"/>
    <property type="match status" value="1"/>
</dbReference>
<dbReference type="InterPro" id="IPR051542">
    <property type="entry name" value="Hydrogenase_cytochrome"/>
</dbReference>
<name>A0A3D8IBC6_9HELI</name>
<dbReference type="OrthoDB" id="196472at2"/>
<dbReference type="InterPro" id="IPR016174">
    <property type="entry name" value="Di-haem_cyt_TM"/>
</dbReference>
<feature type="transmembrane region" description="Helical" evidence="6">
    <location>
        <begin position="134"/>
        <end position="151"/>
    </location>
</feature>
<proteinExistence type="predicted"/>
<feature type="transmembrane region" description="Helical" evidence="6">
    <location>
        <begin position="49"/>
        <end position="69"/>
    </location>
</feature>
<dbReference type="InterPro" id="IPR018588">
    <property type="entry name" value="Dihaem_cytochrome-c"/>
</dbReference>
<dbReference type="GeneID" id="82535885"/>
<dbReference type="GO" id="GO:0022904">
    <property type="term" value="P:respiratory electron transport chain"/>
    <property type="evidence" value="ECO:0007669"/>
    <property type="project" value="InterPro"/>
</dbReference>
<evidence type="ECO:0000256" key="5">
    <source>
        <dbReference type="ARBA" id="ARBA00023136"/>
    </source>
</evidence>
<evidence type="ECO:0000256" key="3">
    <source>
        <dbReference type="ARBA" id="ARBA00022692"/>
    </source>
</evidence>
<feature type="transmembrane region" description="Helical" evidence="6">
    <location>
        <begin position="20"/>
        <end position="43"/>
    </location>
</feature>
<dbReference type="PANTHER" id="PTHR30485">
    <property type="entry name" value="NI/FE-HYDROGENASE 1 B-TYPE CYTOCHROME SUBUNIT"/>
    <property type="match status" value="1"/>
</dbReference>
<evidence type="ECO:0000313" key="9">
    <source>
        <dbReference type="Proteomes" id="UP000256650"/>
    </source>
</evidence>
<keyword evidence="3 6" id="KW-0812">Transmembrane</keyword>
<dbReference type="AlphaFoldDB" id="A0A3D8IBC6"/>
<reference evidence="8 9" key="1">
    <citation type="submission" date="2018-04" db="EMBL/GenBank/DDBJ databases">
        <title>Novel Campyloabacter and Helicobacter Species and Strains.</title>
        <authorList>
            <person name="Mannion A.J."/>
            <person name="Shen Z."/>
            <person name="Fox J.G."/>
        </authorList>
    </citation>
    <scope>NUCLEOTIDE SEQUENCE [LARGE SCALE GENOMIC DNA]</scope>
    <source>
        <strain evidence="8 9">MIT 99-5101</strain>
    </source>
</reference>
<dbReference type="GO" id="GO:0005886">
    <property type="term" value="C:plasma membrane"/>
    <property type="evidence" value="ECO:0007669"/>
    <property type="project" value="UniProtKB-SubCell"/>
</dbReference>
<keyword evidence="5 6" id="KW-0472">Membrane</keyword>
<organism evidence="8 9">
    <name type="scientific">Helicobacter ganmani</name>
    <dbReference type="NCBI Taxonomy" id="60246"/>
    <lineage>
        <taxon>Bacteria</taxon>
        <taxon>Pseudomonadati</taxon>
        <taxon>Campylobacterota</taxon>
        <taxon>Epsilonproteobacteria</taxon>
        <taxon>Campylobacterales</taxon>
        <taxon>Helicobacteraceae</taxon>
        <taxon>Helicobacter</taxon>
    </lineage>
</organism>
<protein>
    <submittedName>
        <fullName evidence="8">Cytochrome B</fullName>
    </submittedName>
</protein>
<evidence type="ECO:0000259" key="7">
    <source>
        <dbReference type="Pfam" id="PF01292"/>
    </source>
</evidence>
<comment type="caution">
    <text evidence="8">The sequence shown here is derived from an EMBL/GenBank/DDBJ whole genome shotgun (WGS) entry which is preliminary data.</text>
</comment>
<dbReference type="PANTHER" id="PTHR30485:SF2">
    <property type="entry name" value="BLL0597 PROTEIN"/>
    <property type="match status" value="1"/>
</dbReference>
<feature type="transmembrane region" description="Helical" evidence="6">
    <location>
        <begin position="210"/>
        <end position="228"/>
    </location>
</feature>